<dbReference type="InterPro" id="IPR011009">
    <property type="entry name" value="Kinase-like_dom_sf"/>
</dbReference>
<comment type="similarity">
    <text evidence="1">Belongs to the protein kinase superfamily. CK1 Ser/Thr protein kinase family. Casein kinase I subfamily.</text>
</comment>
<feature type="region of interest" description="Disordered" evidence="8">
    <location>
        <begin position="35"/>
        <end position="56"/>
    </location>
</feature>
<reference evidence="10 11" key="1">
    <citation type="journal article" date="2020" name="Mol. Plant">
        <title>The Chromosome-Based Rubber Tree Genome Provides New Insights into Spurge Genome Evolution and Rubber Biosynthesis.</title>
        <authorList>
            <person name="Liu J."/>
            <person name="Shi C."/>
            <person name="Shi C.C."/>
            <person name="Li W."/>
            <person name="Zhang Q.J."/>
            <person name="Zhang Y."/>
            <person name="Li K."/>
            <person name="Lu H.F."/>
            <person name="Shi C."/>
            <person name="Zhu S.T."/>
            <person name="Xiao Z.Y."/>
            <person name="Nan H."/>
            <person name="Yue Y."/>
            <person name="Zhu X.G."/>
            <person name="Wu Y."/>
            <person name="Hong X.N."/>
            <person name="Fan G.Y."/>
            <person name="Tong Y."/>
            <person name="Zhang D."/>
            <person name="Mao C.L."/>
            <person name="Liu Y.L."/>
            <person name="Hao S.J."/>
            <person name="Liu W.Q."/>
            <person name="Lv M.Q."/>
            <person name="Zhang H.B."/>
            <person name="Liu Y."/>
            <person name="Hu-Tang G.R."/>
            <person name="Wang J.P."/>
            <person name="Wang J.H."/>
            <person name="Sun Y.H."/>
            <person name="Ni S.B."/>
            <person name="Chen W.B."/>
            <person name="Zhang X.C."/>
            <person name="Jiao Y.N."/>
            <person name="Eichler E.E."/>
            <person name="Li G.H."/>
            <person name="Liu X."/>
            <person name="Gao L.Z."/>
        </authorList>
    </citation>
    <scope>NUCLEOTIDE SEQUENCE [LARGE SCALE GENOMIC DNA]</scope>
    <source>
        <strain evidence="11">cv. GT1</strain>
        <tissue evidence="10">Leaf</tissue>
    </source>
</reference>
<evidence type="ECO:0000256" key="4">
    <source>
        <dbReference type="ARBA" id="ARBA00022741"/>
    </source>
</evidence>
<evidence type="ECO:0000313" key="10">
    <source>
        <dbReference type="EMBL" id="KAF2288223.1"/>
    </source>
</evidence>
<dbReference type="PROSITE" id="PS00108">
    <property type="entry name" value="PROTEIN_KINASE_ST"/>
    <property type="match status" value="1"/>
</dbReference>
<dbReference type="Gene3D" id="3.30.200.20">
    <property type="entry name" value="Phosphorylase Kinase, domain 1"/>
    <property type="match status" value="1"/>
</dbReference>
<dbReference type="Proteomes" id="UP000467840">
    <property type="component" value="Chromosome 8"/>
</dbReference>
<evidence type="ECO:0000256" key="3">
    <source>
        <dbReference type="ARBA" id="ARBA00022679"/>
    </source>
</evidence>
<name>A0A6A6KJI6_HEVBR</name>
<dbReference type="PROSITE" id="PS00107">
    <property type="entry name" value="PROTEIN_KINASE_ATP"/>
    <property type="match status" value="1"/>
</dbReference>
<organism evidence="10 11">
    <name type="scientific">Hevea brasiliensis</name>
    <name type="common">Para rubber tree</name>
    <name type="synonym">Siphonia brasiliensis</name>
    <dbReference type="NCBI Taxonomy" id="3981"/>
    <lineage>
        <taxon>Eukaryota</taxon>
        <taxon>Viridiplantae</taxon>
        <taxon>Streptophyta</taxon>
        <taxon>Embryophyta</taxon>
        <taxon>Tracheophyta</taxon>
        <taxon>Spermatophyta</taxon>
        <taxon>Magnoliopsida</taxon>
        <taxon>eudicotyledons</taxon>
        <taxon>Gunneridae</taxon>
        <taxon>Pentapetalae</taxon>
        <taxon>rosids</taxon>
        <taxon>fabids</taxon>
        <taxon>Malpighiales</taxon>
        <taxon>Euphorbiaceae</taxon>
        <taxon>Crotonoideae</taxon>
        <taxon>Micrandreae</taxon>
        <taxon>Hevea</taxon>
    </lineage>
</organism>
<dbReference type="EMBL" id="JAAGAX010000016">
    <property type="protein sequence ID" value="KAF2288223.1"/>
    <property type="molecule type" value="Genomic_DNA"/>
</dbReference>
<dbReference type="SUPFAM" id="SSF56112">
    <property type="entry name" value="Protein kinase-like (PK-like)"/>
    <property type="match status" value="1"/>
</dbReference>
<feature type="binding site" evidence="7">
    <location>
        <position position="181"/>
    </location>
    <ligand>
        <name>ATP</name>
        <dbReference type="ChEBI" id="CHEBI:30616"/>
    </ligand>
</feature>
<protein>
    <recommendedName>
        <fullName evidence="2">non-specific serine/threonine protein kinase</fullName>
        <ecNumber evidence="2">2.7.11.1</ecNumber>
    </recommendedName>
</protein>
<dbReference type="GO" id="GO:0005524">
    <property type="term" value="F:ATP binding"/>
    <property type="evidence" value="ECO:0007669"/>
    <property type="project" value="UniProtKB-UniRule"/>
</dbReference>
<proteinExistence type="inferred from homology"/>
<evidence type="ECO:0000256" key="8">
    <source>
        <dbReference type="SAM" id="MobiDB-lite"/>
    </source>
</evidence>
<dbReference type="AlphaFoldDB" id="A0A6A6KJI6"/>
<keyword evidence="4 7" id="KW-0547">Nucleotide-binding</keyword>
<evidence type="ECO:0000259" key="9">
    <source>
        <dbReference type="PROSITE" id="PS50011"/>
    </source>
</evidence>
<dbReference type="InterPro" id="IPR055900">
    <property type="entry name" value="DUF7477"/>
</dbReference>
<evidence type="ECO:0000256" key="1">
    <source>
        <dbReference type="ARBA" id="ARBA00005926"/>
    </source>
</evidence>
<keyword evidence="3" id="KW-0808">Transferase</keyword>
<comment type="caution">
    <text evidence="10">The sequence shown here is derived from an EMBL/GenBank/DDBJ whole genome shotgun (WGS) entry which is preliminary data.</text>
</comment>
<evidence type="ECO:0000256" key="7">
    <source>
        <dbReference type="PROSITE-ProRule" id="PRU10141"/>
    </source>
</evidence>
<evidence type="ECO:0000256" key="5">
    <source>
        <dbReference type="ARBA" id="ARBA00022777"/>
    </source>
</evidence>
<accession>A0A6A6KJI6</accession>
<keyword evidence="6 7" id="KW-0067">ATP-binding</keyword>
<dbReference type="InterPro" id="IPR008271">
    <property type="entry name" value="Ser/Thr_kinase_AS"/>
</dbReference>
<keyword evidence="11" id="KW-1185">Reference proteome</keyword>
<dbReference type="InterPro" id="IPR000719">
    <property type="entry name" value="Prot_kinase_dom"/>
</dbReference>
<feature type="domain" description="Protein kinase" evidence="9">
    <location>
        <begin position="144"/>
        <end position="428"/>
    </location>
</feature>
<dbReference type="InterPro" id="IPR017441">
    <property type="entry name" value="Protein_kinase_ATP_BS"/>
</dbReference>
<dbReference type="InterPro" id="IPR050235">
    <property type="entry name" value="CK1_Ser-Thr_kinase"/>
</dbReference>
<dbReference type="Gene3D" id="1.10.510.10">
    <property type="entry name" value="Transferase(Phosphotransferase) domain 1"/>
    <property type="match status" value="1"/>
</dbReference>
<sequence length="544" mass="60294">MPELRSGARRSKRLDDLQTLQQPINPAENWIQPAQNKTRRRVGGRGRGGNATGVAKGALPAIPTRLTAAGRGRGIRLIDLDPEPCEVEAAALGAAEPGYNRVEVVADKDIAMDGGSAEKAMGVEEEGNTTPVPERVQVGNSPMYKIERKLGKGGFGQVYVGRRVSGGTDRTGPDAIEVALKFEHRNSKGCNYGPPYEWQVYNTLNGCYGIPWVHYKGRQGDFYILVMDMLGPSLWDVWNSLGQSMSPSMVACIAVEAISILEKLHMKGFVHGDVKPENFLLGQPGSADEKKLYLIDLGLASRWKDASSGQHVDYDQRPDGNNKVGQKRGRLLINLEEDEQPKKKVRLGSPATQWISVYNARRPMKQRYHYNVADARLRQHVDKGNEDGLYISCVASSANLWALIMDAGTGFTTQVYELSAVFLHKDWIMEQWEKNFYISSIAGASNGSSLVVMSKGTPYTQQSYKVSESFPFKWINKKWKEGFHVTSMTTAGSRWGVVMSRNAGYSDQVVELDFCTQVKEYIGDGKVVTGSHLWLPLLIRPPSY</sequence>
<dbReference type="GO" id="GO:0004674">
    <property type="term" value="F:protein serine/threonine kinase activity"/>
    <property type="evidence" value="ECO:0007669"/>
    <property type="project" value="UniProtKB-EC"/>
</dbReference>
<dbReference type="Pfam" id="PF24289">
    <property type="entry name" value="DUF7477"/>
    <property type="match status" value="1"/>
</dbReference>
<dbReference type="Pfam" id="PF00069">
    <property type="entry name" value="Pkinase"/>
    <property type="match status" value="1"/>
</dbReference>
<dbReference type="EC" id="2.7.11.1" evidence="2"/>
<evidence type="ECO:0000313" key="11">
    <source>
        <dbReference type="Proteomes" id="UP000467840"/>
    </source>
</evidence>
<dbReference type="PROSITE" id="PS50011">
    <property type="entry name" value="PROTEIN_KINASE_DOM"/>
    <property type="match status" value="1"/>
</dbReference>
<evidence type="ECO:0000256" key="6">
    <source>
        <dbReference type="ARBA" id="ARBA00022840"/>
    </source>
</evidence>
<dbReference type="PANTHER" id="PTHR11909">
    <property type="entry name" value="CASEIN KINASE-RELATED"/>
    <property type="match status" value="1"/>
</dbReference>
<gene>
    <name evidence="10" type="ORF">GH714_005154</name>
</gene>
<dbReference type="SMART" id="SM00220">
    <property type="entry name" value="S_TKc"/>
    <property type="match status" value="1"/>
</dbReference>
<evidence type="ECO:0000256" key="2">
    <source>
        <dbReference type="ARBA" id="ARBA00012513"/>
    </source>
</evidence>
<keyword evidence="5" id="KW-0418">Kinase</keyword>